<dbReference type="PROSITE" id="PS01187">
    <property type="entry name" value="EGF_CA"/>
    <property type="match status" value="1"/>
</dbReference>
<protein>
    <submittedName>
        <fullName evidence="7">EGF like domain multiple 7</fullName>
    </submittedName>
</protein>
<dbReference type="GO" id="GO:0005509">
    <property type="term" value="F:calcium ion binding"/>
    <property type="evidence" value="ECO:0007669"/>
    <property type="project" value="InterPro"/>
</dbReference>
<evidence type="ECO:0000313" key="7">
    <source>
        <dbReference type="Ensembl" id="ENSPTXP00000011758.1"/>
    </source>
</evidence>
<dbReference type="InterPro" id="IPR018097">
    <property type="entry name" value="EGF_Ca-bd_CS"/>
</dbReference>
<evidence type="ECO:0000256" key="2">
    <source>
        <dbReference type="ARBA" id="ARBA00022729"/>
    </source>
</evidence>
<dbReference type="PANTHER" id="PTHR24050:SF28">
    <property type="entry name" value="UROMODULIN-LIKE"/>
    <property type="match status" value="1"/>
</dbReference>
<comment type="caution">
    <text evidence="5">Lacks conserved residue(s) required for the propagation of feature annotation.</text>
</comment>
<dbReference type="SMART" id="SM00179">
    <property type="entry name" value="EGF_CA"/>
    <property type="match status" value="1"/>
</dbReference>
<keyword evidence="8" id="KW-1185">Reference proteome</keyword>
<dbReference type="Gene3D" id="2.10.25.10">
    <property type="entry name" value="Laminin"/>
    <property type="match status" value="1"/>
</dbReference>
<dbReference type="GO" id="GO:0001938">
    <property type="term" value="P:positive regulation of endothelial cell proliferation"/>
    <property type="evidence" value="ECO:0007669"/>
    <property type="project" value="Ensembl"/>
</dbReference>
<dbReference type="FunFam" id="2.10.25.10:FF:000010">
    <property type="entry name" value="Pro-epidermal growth factor"/>
    <property type="match status" value="1"/>
</dbReference>
<accession>A0A670YQ98</accession>
<evidence type="ECO:0000256" key="4">
    <source>
        <dbReference type="ARBA" id="ARBA00023157"/>
    </source>
</evidence>
<dbReference type="GeneTree" id="ENSGT00940000160015"/>
<dbReference type="InterPro" id="IPR001881">
    <property type="entry name" value="EGF-like_Ca-bd_dom"/>
</dbReference>
<keyword evidence="1 5" id="KW-0245">EGF-like domain</keyword>
<keyword evidence="2" id="KW-0732">Signal</keyword>
<dbReference type="PROSITE" id="PS01186">
    <property type="entry name" value="EGF_2"/>
    <property type="match status" value="1"/>
</dbReference>
<dbReference type="PANTHER" id="PTHR24050">
    <property type="entry name" value="PA14 DOMAIN-CONTAINING PROTEIN"/>
    <property type="match status" value="1"/>
</dbReference>
<dbReference type="PROSITE" id="PS00010">
    <property type="entry name" value="ASX_HYDROXYL"/>
    <property type="match status" value="1"/>
</dbReference>
<dbReference type="Ensembl" id="ENSPTXT00000012143.1">
    <property type="protein sequence ID" value="ENSPTXP00000011758.1"/>
    <property type="gene ID" value="ENSPTXG00000008302.1"/>
</dbReference>
<dbReference type="InterPro" id="IPR000152">
    <property type="entry name" value="EGF-type_Asp/Asn_hydroxyl_site"/>
</dbReference>
<keyword evidence="3" id="KW-0677">Repeat</keyword>
<sequence length="212" mass="23327">MYLTLPYPFVLLPHRCGGCSMEMRSHTVSYLASHVQPVHQPYLTLCPGNRLCSTYRQEKKPAGCKHNRRVCLTAAATCRPPCQPSRKCSLPNDCPCPGWTGRCCQTDMDECAMEKHGCSQLCINTAGSYRCACRPGYELHADGQTCRALKMAPTPAPPGEIGACLAGLLMLVGEREREREGEIWCKLPHLPTQTHTGGAGFKFLNNRFLGVA</sequence>
<evidence type="ECO:0000256" key="3">
    <source>
        <dbReference type="ARBA" id="ARBA00022737"/>
    </source>
</evidence>
<dbReference type="PROSITE" id="PS50026">
    <property type="entry name" value="EGF_3"/>
    <property type="match status" value="1"/>
</dbReference>
<dbReference type="Proteomes" id="UP000472273">
    <property type="component" value="Unplaced"/>
</dbReference>
<evidence type="ECO:0000259" key="6">
    <source>
        <dbReference type="PROSITE" id="PS50026"/>
    </source>
</evidence>
<evidence type="ECO:0000313" key="8">
    <source>
        <dbReference type="Proteomes" id="UP000472273"/>
    </source>
</evidence>
<dbReference type="GO" id="GO:0045746">
    <property type="term" value="P:negative regulation of Notch signaling pathway"/>
    <property type="evidence" value="ECO:0007669"/>
    <property type="project" value="Ensembl"/>
</dbReference>
<gene>
    <name evidence="7" type="primary">EGFL7</name>
</gene>
<dbReference type="Pfam" id="PF07546">
    <property type="entry name" value="EMI"/>
    <property type="match status" value="1"/>
</dbReference>
<feature type="domain" description="EGF-like" evidence="6">
    <location>
        <begin position="107"/>
        <end position="147"/>
    </location>
</feature>
<dbReference type="SMART" id="SM00181">
    <property type="entry name" value="EGF"/>
    <property type="match status" value="1"/>
</dbReference>
<dbReference type="SUPFAM" id="SSF57196">
    <property type="entry name" value="EGF/Laminin"/>
    <property type="match status" value="1"/>
</dbReference>
<dbReference type="Pfam" id="PF14670">
    <property type="entry name" value="FXa_inhibition"/>
    <property type="match status" value="1"/>
</dbReference>
<keyword evidence="4" id="KW-1015">Disulfide bond</keyword>
<dbReference type="InterPro" id="IPR011489">
    <property type="entry name" value="EMI_domain"/>
</dbReference>
<organism evidence="7 8">
    <name type="scientific">Pseudonaja textilis</name>
    <name type="common">Eastern brown snake</name>
    <dbReference type="NCBI Taxonomy" id="8673"/>
    <lineage>
        <taxon>Eukaryota</taxon>
        <taxon>Metazoa</taxon>
        <taxon>Chordata</taxon>
        <taxon>Craniata</taxon>
        <taxon>Vertebrata</taxon>
        <taxon>Euteleostomi</taxon>
        <taxon>Lepidosauria</taxon>
        <taxon>Squamata</taxon>
        <taxon>Bifurcata</taxon>
        <taxon>Unidentata</taxon>
        <taxon>Episquamata</taxon>
        <taxon>Toxicofera</taxon>
        <taxon>Serpentes</taxon>
        <taxon>Colubroidea</taxon>
        <taxon>Elapidae</taxon>
        <taxon>Hydrophiinae</taxon>
        <taxon>Pseudonaja</taxon>
    </lineage>
</organism>
<name>A0A670YQ98_PSETE</name>
<reference evidence="7" key="2">
    <citation type="submission" date="2025-09" db="UniProtKB">
        <authorList>
            <consortium name="Ensembl"/>
        </authorList>
    </citation>
    <scope>IDENTIFICATION</scope>
</reference>
<dbReference type="InterPro" id="IPR052235">
    <property type="entry name" value="Nephronectin_domain"/>
</dbReference>
<dbReference type="InterPro" id="IPR000742">
    <property type="entry name" value="EGF"/>
</dbReference>
<evidence type="ECO:0000256" key="5">
    <source>
        <dbReference type="PROSITE-ProRule" id="PRU00076"/>
    </source>
</evidence>
<reference evidence="7" key="1">
    <citation type="submission" date="2025-08" db="UniProtKB">
        <authorList>
            <consortium name="Ensembl"/>
        </authorList>
    </citation>
    <scope>IDENTIFICATION</scope>
</reference>
<dbReference type="AlphaFoldDB" id="A0A670YQ98"/>
<evidence type="ECO:0000256" key="1">
    <source>
        <dbReference type="ARBA" id="ARBA00022536"/>
    </source>
</evidence>
<proteinExistence type="predicted"/>